<evidence type="ECO:0000256" key="10">
    <source>
        <dbReference type="RuleBase" id="RU004504"/>
    </source>
</evidence>
<evidence type="ECO:0000256" key="4">
    <source>
        <dbReference type="ARBA" id="ARBA00022679"/>
    </source>
</evidence>
<gene>
    <name evidence="12" type="ORF">GCM10020366_66030</name>
</gene>
<dbReference type="Gene3D" id="1.10.260.50">
    <property type="match status" value="1"/>
</dbReference>
<evidence type="ECO:0000313" key="12">
    <source>
        <dbReference type="EMBL" id="GAA3365572.1"/>
    </source>
</evidence>
<dbReference type="PROSITE" id="PS00595">
    <property type="entry name" value="AA_TRANSFER_CLASS_5"/>
    <property type="match status" value="1"/>
</dbReference>
<name>A0ABP6S1H8_9PSEU</name>
<comment type="cofactor">
    <cofactor evidence="1 10">
        <name>pyridoxal 5'-phosphate</name>
        <dbReference type="ChEBI" id="CHEBI:597326"/>
    </cofactor>
</comment>
<dbReference type="SUPFAM" id="SSF53383">
    <property type="entry name" value="PLP-dependent transferases"/>
    <property type="match status" value="1"/>
</dbReference>
<dbReference type="InterPro" id="IPR016454">
    <property type="entry name" value="Cysteine_dSase"/>
</dbReference>
<sequence>MTDDAIYLDHNATTPIAREVAEAMWPHLTEVFGNPSSTTAQGQRARKAVEHAREQLAALLGAHPDEIVFTSGGTEANNLAIRGAAALARTEVAVTSAVEHPATTTPLAHLRRRRGWRVDQLPVDARARIALDRMPPGEVGLGTLVLAHNETGTVQPVRGFAEEIRSRGGLAHADAAQAVGKIPVSVDELGVDLLSVAGHKFCAPKGVGALYLRRGTSIAPVLLGAGQEGGIRPGTENVPGIVALGAAAELAGTLLDAERVRQTRLRERLWDRLAARLPGLLRISPAEEALPNTLLVVVPGRVGAEVLAGAPGVAAATGSACHAGTRTPSAALLATGLDADLALGALRLSLGRSTTRAQVDRAADALARSANARS</sequence>
<evidence type="ECO:0000256" key="5">
    <source>
        <dbReference type="ARBA" id="ARBA00022723"/>
    </source>
</evidence>
<organism evidence="12 13">
    <name type="scientific">Saccharopolyspora gregorii</name>
    <dbReference type="NCBI Taxonomy" id="33914"/>
    <lineage>
        <taxon>Bacteria</taxon>
        <taxon>Bacillati</taxon>
        <taxon>Actinomycetota</taxon>
        <taxon>Actinomycetes</taxon>
        <taxon>Pseudonocardiales</taxon>
        <taxon>Pseudonocardiaceae</taxon>
        <taxon>Saccharopolyspora</taxon>
    </lineage>
</organism>
<dbReference type="InterPro" id="IPR020578">
    <property type="entry name" value="Aminotrans_V_PyrdxlP_BS"/>
</dbReference>
<dbReference type="Pfam" id="PF00266">
    <property type="entry name" value="Aminotran_5"/>
    <property type="match status" value="1"/>
</dbReference>
<evidence type="ECO:0000256" key="9">
    <source>
        <dbReference type="ARBA" id="ARBA00050776"/>
    </source>
</evidence>
<dbReference type="Proteomes" id="UP001500483">
    <property type="component" value="Unassembled WGS sequence"/>
</dbReference>
<dbReference type="RefSeq" id="WP_344931222.1">
    <property type="nucleotide sequence ID" value="NZ_BAAAYK010000038.1"/>
</dbReference>
<protein>
    <recommendedName>
        <fullName evidence="3">cysteine desulfurase</fullName>
        <ecNumber evidence="3">2.8.1.7</ecNumber>
    </recommendedName>
</protein>
<evidence type="ECO:0000256" key="8">
    <source>
        <dbReference type="ARBA" id="ARBA00023014"/>
    </source>
</evidence>
<dbReference type="InterPro" id="IPR015424">
    <property type="entry name" value="PyrdxlP-dep_Trfase"/>
</dbReference>
<dbReference type="InterPro" id="IPR000192">
    <property type="entry name" value="Aminotrans_V_dom"/>
</dbReference>
<keyword evidence="4" id="KW-0808">Transferase</keyword>
<dbReference type="EMBL" id="BAAAYK010000038">
    <property type="protein sequence ID" value="GAA3365572.1"/>
    <property type="molecule type" value="Genomic_DNA"/>
</dbReference>
<feature type="domain" description="Aminotransferase class V" evidence="11">
    <location>
        <begin position="6"/>
        <end position="361"/>
    </location>
</feature>
<dbReference type="EC" id="2.8.1.7" evidence="3"/>
<proteinExistence type="inferred from homology"/>
<evidence type="ECO:0000256" key="1">
    <source>
        <dbReference type="ARBA" id="ARBA00001933"/>
    </source>
</evidence>
<keyword evidence="8" id="KW-0411">Iron-sulfur</keyword>
<keyword evidence="7" id="KW-0408">Iron</keyword>
<evidence type="ECO:0000313" key="13">
    <source>
        <dbReference type="Proteomes" id="UP001500483"/>
    </source>
</evidence>
<dbReference type="InterPro" id="IPR015422">
    <property type="entry name" value="PyrdxlP-dep_Trfase_small"/>
</dbReference>
<accession>A0ABP6S1H8</accession>
<keyword evidence="5" id="KW-0479">Metal-binding</keyword>
<comment type="catalytic activity">
    <reaction evidence="9">
        <text>(sulfur carrier)-H + L-cysteine = (sulfur carrier)-SH + L-alanine</text>
        <dbReference type="Rhea" id="RHEA:43892"/>
        <dbReference type="Rhea" id="RHEA-COMP:14737"/>
        <dbReference type="Rhea" id="RHEA-COMP:14739"/>
        <dbReference type="ChEBI" id="CHEBI:29917"/>
        <dbReference type="ChEBI" id="CHEBI:35235"/>
        <dbReference type="ChEBI" id="CHEBI:57972"/>
        <dbReference type="ChEBI" id="CHEBI:64428"/>
        <dbReference type="EC" id="2.8.1.7"/>
    </reaction>
</comment>
<dbReference type="PANTHER" id="PTHR11601:SF34">
    <property type="entry name" value="CYSTEINE DESULFURASE"/>
    <property type="match status" value="1"/>
</dbReference>
<evidence type="ECO:0000256" key="3">
    <source>
        <dbReference type="ARBA" id="ARBA00012239"/>
    </source>
</evidence>
<evidence type="ECO:0000256" key="6">
    <source>
        <dbReference type="ARBA" id="ARBA00022898"/>
    </source>
</evidence>
<reference evidence="13" key="1">
    <citation type="journal article" date="2019" name="Int. J. Syst. Evol. Microbiol.">
        <title>The Global Catalogue of Microorganisms (GCM) 10K type strain sequencing project: providing services to taxonomists for standard genome sequencing and annotation.</title>
        <authorList>
            <consortium name="The Broad Institute Genomics Platform"/>
            <consortium name="The Broad Institute Genome Sequencing Center for Infectious Disease"/>
            <person name="Wu L."/>
            <person name="Ma J."/>
        </authorList>
    </citation>
    <scope>NUCLEOTIDE SEQUENCE [LARGE SCALE GENOMIC DNA]</scope>
    <source>
        <strain evidence="13">JCM 9687</strain>
    </source>
</reference>
<evidence type="ECO:0000256" key="2">
    <source>
        <dbReference type="ARBA" id="ARBA00006490"/>
    </source>
</evidence>
<dbReference type="InterPro" id="IPR015421">
    <property type="entry name" value="PyrdxlP-dep_Trfase_major"/>
</dbReference>
<dbReference type="PIRSF" id="PIRSF005572">
    <property type="entry name" value="NifS"/>
    <property type="match status" value="1"/>
</dbReference>
<evidence type="ECO:0000256" key="7">
    <source>
        <dbReference type="ARBA" id="ARBA00023004"/>
    </source>
</evidence>
<comment type="caution">
    <text evidence="12">The sequence shown here is derived from an EMBL/GenBank/DDBJ whole genome shotgun (WGS) entry which is preliminary data.</text>
</comment>
<comment type="similarity">
    <text evidence="2">Belongs to the class-V pyridoxal-phosphate-dependent aminotransferase family. NifS/IscS subfamily.</text>
</comment>
<keyword evidence="6" id="KW-0663">Pyridoxal phosphate</keyword>
<dbReference type="PANTHER" id="PTHR11601">
    <property type="entry name" value="CYSTEINE DESULFURYLASE FAMILY MEMBER"/>
    <property type="match status" value="1"/>
</dbReference>
<keyword evidence="13" id="KW-1185">Reference proteome</keyword>
<dbReference type="Gene3D" id="3.40.640.10">
    <property type="entry name" value="Type I PLP-dependent aspartate aminotransferase-like (Major domain)"/>
    <property type="match status" value="1"/>
</dbReference>
<evidence type="ECO:0000259" key="11">
    <source>
        <dbReference type="Pfam" id="PF00266"/>
    </source>
</evidence>
<dbReference type="Gene3D" id="3.90.1150.10">
    <property type="entry name" value="Aspartate Aminotransferase, domain 1"/>
    <property type="match status" value="1"/>
</dbReference>